<proteinExistence type="predicted"/>
<evidence type="ECO:0000256" key="1">
    <source>
        <dbReference type="SAM" id="MobiDB-lite"/>
    </source>
</evidence>
<feature type="region of interest" description="Disordered" evidence="1">
    <location>
        <begin position="1"/>
        <end position="45"/>
    </location>
</feature>
<organism evidence="2 3">
    <name type="scientific">Sordaria brevicollis</name>
    <dbReference type="NCBI Taxonomy" id="83679"/>
    <lineage>
        <taxon>Eukaryota</taxon>
        <taxon>Fungi</taxon>
        <taxon>Dikarya</taxon>
        <taxon>Ascomycota</taxon>
        <taxon>Pezizomycotina</taxon>
        <taxon>Sordariomycetes</taxon>
        <taxon>Sordariomycetidae</taxon>
        <taxon>Sordariales</taxon>
        <taxon>Sordariaceae</taxon>
        <taxon>Sordaria</taxon>
    </lineage>
</organism>
<dbReference type="AlphaFoldDB" id="A0AAE0UBY5"/>
<accession>A0AAE0UBY5</accession>
<name>A0AAE0UBY5_SORBR</name>
<feature type="compositionally biased region" description="Low complexity" evidence="1">
    <location>
        <begin position="135"/>
        <end position="151"/>
    </location>
</feature>
<dbReference type="Proteomes" id="UP001281003">
    <property type="component" value="Unassembled WGS sequence"/>
</dbReference>
<comment type="caution">
    <text evidence="2">The sequence shown here is derived from an EMBL/GenBank/DDBJ whole genome shotgun (WGS) entry which is preliminary data.</text>
</comment>
<reference evidence="2" key="1">
    <citation type="journal article" date="2023" name="Mol. Phylogenet. Evol.">
        <title>Genome-scale phylogeny and comparative genomics of the fungal order Sordariales.</title>
        <authorList>
            <person name="Hensen N."/>
            <person name="Bonometti L."/>
            <person name="Westerberg I."/>
            <person name="Brannstrom I.O."/>
            <person name="Guillou S."/>
            <person name="Cros-Aarteil S."/>
            <person name="Calhoun S."/>
            <person name="Haridas S."/>
            <person name="Kuo A."/>
            <person name="Mondo S."/>
            <person name="Pangilinan J."/>
            <person name="Riley R."/>
            <person name="LaButti K."/>
            <person name="Andreopoulos B."/>
            <person name="Lipzen A."/>
            <person name="Chen C."/>
            <person name="Yan M."/>
            <person name="Daum C."/>
            <person name="Ng V."/>
            <person name="Clum A."/>
            <person name="Steindorff A."/>
            <person name="Ohm R.A."/>
            <person name="Martin F."/>
            <person name="Silar P."/>
            <person name="Natvig D.O."/>
            <person name="Lalanne C."/>
            <person name="Gautier V."/>
            <person name="Ament-Velasquez S.L."/>
            <person name="Kruys A."/>
            <person name="Hutchinson M.I."/>
            <person name="Powell A.J."/>
            <person name="Barry K."/>
            <person name="Miller A.N."/>
            <person name="Grigoriev I.V."/>
            <person name="Debuchy R."/>
            <person name="Gladieux P."/>
            <person name="Hiltunen Thoren M."/>
            <person name="Johannesson H."/>
        </authorList>
    </citation>
    <scope>NUCLEOTIDE SEQUENCE</scope>
    <source>
        <strain evidence="2">FGSC 1904</strain>
    </source>
</reference>
<evidence type="ECO:0000313" key="3">
    <source>
        <dbReference type="Proteomes" id="UP001281003"/>
    </source>
</evidence>
<feature type="region of interest" description="Disordered" evidence="1">
    <location>
        <begin position="65"/>
        <end position="86"/>
    </location>
</feature>
<feature type="region of interest" description="Disordered" evidence="1">
    <location>
        <begin position="123"/>
        <end position="203"/>
    </location>
</feature>
<protein>
    <submittedName>
        <fullName evidence="2">Uncharacterized protein</fullName>
    </submittedName>
</protein>
<feature type="compositionally biased region" description="Basic and acidic residues" evidence="1">
    <location>
        <begin position="77"/>
        <end position="86"/>
    </location>
</feature>
<sequence>MRWRCRRRTEMETMRGPRSPSTRSRSGKQGPIKTQHCMTMNDGRRRSTACKGKTLYVSTLQSAFPKKPASSFQPPETRAETAKEEQRLFGESLASERARLAGSVRRRRARLLWDFFLLHAEKRSGSGSGRTSICRSESSVRQRQSSSQASSLLYPNVGGGKTTTKELPCSPQRLRKTRTKRSPYCSKEKVRGSGNQFQPGPLK</sequence>
<reference evidence="2" key="2">
    <citation type="submission" date="2023-07" db="EMBL/GenBank/DDBJ databases">
        <authorList>
            <consortium name="Lawrence Berkeley National Laboratory"/>
            <person name="Haridas S."/>
            <person name="Hensen N."/>
            <person name="Bonometti L."/>
            <person name="Westerberg I."/>
            <person name="Brannstrom I.O."/>
            <person name="Guillou S."/>
            <person name="Cros-Aarteil S."/>
            <person name="Calhoun S."/>
            <person name="Kuo A."/>
            <person name="Mondo S."/>
            <person name="Pangilinan J."/>
            <person name="Riley R."/>
            <person name="LaButti K."/>
            <person name="Andreopoulos B."/>
            <person name="Lipzen A."/>
            <person name="Chen C."/>
            <person name="Yanf M."/>
            <person name="Daum C."/>
            <person name="Ng V."/>
            <person name="Clum A."/>
            <person name="Steindorff A."/>
            <person name="Ohm R."/>
            <person name="Martin F."/>
            <person name="Silar P."/>
            <person name="Natvig D."/>
            <person name="Lalanne C."/>
            <person name="Gautier V."/>
            <person name="Ament-velasquez S.L."/>
            <person name="Kruys A."/>
            <person name="Hutchinson M.I."/>
            <person name="Powell A.J."/>
            <person name="Barry K."/>
            <person name="Miller A.N."/>
            <person name="Grigoriev I.V."/>
            <person name="Debuchy R."/>
            <person name="Gladieux P."/>
            <person name="Thoren M.H."/>
            <person name="Johannesson H."/>
        </authorList>
    </citation>
    <scope>NUCLEOTIDE SEQUENCE</scope>
    <source>
        <strain evidence="2">FGSC 1904</strain>
    </source>
</reference>
<gene>
    <name evidence="2" type="ORF">B0T20DRAFT_210633</name>
</gene>
<evidence type="ECO:0000313" key="2">
    <source>
        <dbReference type="EMBL" id="KAK3398526.1"/>
    </source>
</evidence>
<feature type="compositionally biased region" description="Polar residues" evidence="1">
    <location>
        <begin position="193"/>
        <end position="203"/>
    </location>
</feature>
<keyword evidence="3" id="KW-1185">Reference proteome</keyword>
<dbReference type="EMBL" id="JAUTDP010000006">
    <property type="protein sequence ID" value="KAK3398526.1"/>
    <property type="molecule type" value="Genomic_DNA"/>
</dbReference>